<comment type="similarity">
    <text evidence="1">Belongs to the N(4)/N(6)-methyltransferase family.</text>
</comment>
<dbReference type="EC" id="2.1.1.72" evidence="2"/>
<dbReference type="PIRSF" id="PIRSF015855">
    <property type="entry name" value="TypeIII_Mtase_mKpnI"/>
    <property type="match status" value="1"/>
</dbReference>
<keyword evidence="4" id="KW-0808">Transferase</keyword>
<evidence type="ECO:0000256" key="6">
    <source>
        <dbReference type="ARBA" id="ARBA00047942"/>
    </source>
</evidence>
<dbReference type="GO" id="GO:0032259">
    <property type="term" value="P:methylation"/>
    <property type="evidence" value="ECO:0007669"/>
    <property type="project" value="UniProtKB-KW"/>
</dbReference>
<dbReference type="PRINTS" id="PR00506">
    <property type="entry name" value="D21N6MTFRASE"/>
</dbReference>
<keyword evidence="9" id="KW-1185">Reference proteome</keyword>
<dbReference type="PROSITE" id="PS00092">
    <property type="entry name" value="N6_MTASE"/>
    <property type="match status" value="1"/>
</dbReference>
<sequence length="478" mass="54730">MQGKKLLSFYQKQKKITELRSLLPQLFVDDKLDVQKLKIYLGKEHYQEESNYALTWFGKGNSIPQAGDYEEIKLVFDKVKSLRPKTTRNKLIEGDNLDVLCLLQKEYVGKIKLIYIDPPYNTGNDFAYNDRFKISQNQYLDFLNDSGIERVDSSLKNQIESGEIHTNWLNMIYPRIVLAKQLLTADGTIAISIDESEKANVQVICNEVFGEDNFVGCFVWVNRSNSSLTSNLFATNHEYILLYAKDAKKVKLKGEGKDLSNYSNPDCDPKGDWISDNPSAASGNSNSRFTIINPFTKEEYLPPVGRYWAFSENRVQEWFASGKLIFPKEKGKRFLLKKYKSELKSLYNSISSIITDIPTSKGTRELKDLYAEGLPFKYPKPTDLLLLLLEQLSEAEDIILDLFAGSASMAHAIFKGNEKQTFNRSFICTQNIELVKEDSDAFRMGFSTISDLARDRIIRAGKLYPKVDTGFRFYKVEK</sequence>
<name>A0A2N3HYL7_9BACT</name>
<dbReference type="GO" id="GO:0009007">
    <property type="term" value="F:site-specific DNA-methyltransferase (adenine-specific) activity"/>
    <property type="evidence" value="ECO:0007669"/>
    <property type="project" value="UniProtKB-EC"/>
</dbReference>
<dbReference type="Proteomes" id="UP000233535">
    <property type="component" value="Unassembled WGS sequence"/>
</dbReference>
<dbReference type="GO" id="GO:0003677">
    <property type="term" value="F:DNA binding"/>
    <property type="evidence" value="ECO:0007669"/>
    <property type="project" value="InterPro"/>
</dbReference>
<dbReference type="InterPro" id="IPR002052">
    <property type="entry name" value="DNA_methylase_N6_adenine_CS"/>
</dbReference>
<evidence type="ECO:0000256" key="3">
    <source>
        <dbReference type="ARBA" id="ARBA00022603"/>
    </source>
</evidence>
<dbReference type="InterPro" id="IPR002295">
    <property type="entry name" value="N4/N6-MTase_EcoPI_Mod-like"/>
</dbReference>
<dbReference type="Pfam" id="PF01555">
    <property type="entry name" value="N6_N4_Mtase"/>
    <property type="match status" value="1"/>
</dbReference>
<evidence type="ECO:0000256" key="5">
    <source>
        <dbReference type="ARBA" id="ARBA00022691"/>
    </source>
</evidence>
<feature type="domain" description="DNA methylase N-4/N-6" evidence="7">
    <location>
        <begin position="111"/>
        <end position="417"/>
    </location>
</feature>
<dbReference type="EMBL" id="MVDD01000006">
    <property type="protein sequence ID" value="PKQ63093.1"/>
    <property type="molecule type" value="Genomic_DNA"/>
</dbReference>
<reference evidence="8 9" key="1">
    <citation type="journal article" date="2017" name="Front. Microbiol.">
        <title>Labilibaculum manganireducens gen. nov., sp. nov. and Labilibaculum filiforme sp. nov., Novel Bacteroidetes Isolated from Subsurface Sediments of the Baltic Sea.</title>
        <authorList>
            <person name="Vandieken V."/>
            <person name="Marshall I.P."/>
            <person name="Niemann H."/>
            <person name="Engelen B."/>
            <person name="Cypionka H."/>
        </authorList>
    </citation>
    <scope>NUCLEOTIDE SEQUENCE [LARGE SCALE GENOMIC DNA]</scope>
    <source>
        <strain evidence="8 9">59.16B</strain>
    </source>
</reference>
<dbReference type="AlphaFoldDB" id="A0A2N3HYL7"/>
<gene>
    <name evidence="8" type="ORF">BZG02_10020</name>
</gene>
<dbReference type="InterPro" id="IPR002941">
    <property type="entry name" value="DNA_methylase_N4/N6"/>
</dbReference>
<dbReference type="Gene3D" id="3.40.50.150">
    <property type="entry name" value="Vaccinia Virus protein VP39"/>
    <property type="match status" value="1"/>
</dbReference>
<keyword evidence="5" id="KW-0949">S-adenosyl-L-methionine</keyword>
<dbReference type="SUPFAM" id="SSF53335">
    <property type="entry name" value="S-adenosyl-L-methionine-dependent methyltransferases"/>
    <property type="match status" value="1"/>
</dbReference>
<keyword evidence="3" id="KW-0489">Methyltransferase</keyword>
<evidence type="ECO:0000256" key="2">
    <source>
        <dbReference type="ARBA" id="ARBA00011900"/>
    </source>
</evidence>
<dbReference type="InterPro" id="IPR029063">
    <property type="entry name" value="SAM-dependent_MTases_sf"/>
</dbReference>
<evidence type="ECO:0000259" key="7">
    <source>
        <dbReference type="Pfam" id="PF01555"/>
    </source>
</evidence>
<protein>
    <recommendedName>
        <fullName evidence="2">site-specific DNA-methyltransferase (adenine-specific)</fullName>
        <ecNumber evidence="2">2.1.1.72</ecNumber>
    </recommendedName>
</protein>
<dbReference type="GO" id="GO:0008170">
    <property type="term" value="F:N-methyltransferase activity"/>
    <property type="evidence" value="ECO:0007669"/>
    <property type="project" value="InterPro"/>
</dbReference>
<evidence type="ECO:0000313" key="8">
    <source>
        <dbReference type="EMBL" id="PKQ63093.1"/>
    </source>
</evidence>
<evidence type="ECO:0000313" key="9">
    <source>
        <dbReference type="Proteomes" id="UP000233535"/>
    </source>
</evidence>
<evidence type="ECO:0000256" key="1">
    <source>
        <dbReference type="ARBA" id="ARBA00006594"/>
    </source>
</evidence>
<evidence type="ECO:0000256" key="4">
    <source>
        <dbReference type="ARBA" id="ARBA00022679"/>
    </source>
</evidence>
<organism evidence="8 9">
    <name type="scientific">Labilibaculum filiforme</name>
    <dbReference type="NCBI Taxonomy" id="1940526"/>
    <lineage>
        <taxon>Bacteria</taxon>
        <taxon>Pseudomonadati</taxon>
        <taxon>Bacteroidota</taxon>
        <taxon>Bacteroidia</taxon>
        <taxon>Marinilabiliales</taxon>
        <taxon>Marinifilaceae</taxon>
        <taxon>Labilibaculum</taxon>
    </lineage>
</organism>
<accession>A0A2N3HYL7</accession>
<dbReference type="OrthoDB" id="9800801at2"/>
<comment type="catalytic activity">
    <reaction evidence="6">
        <text>a 2'-deoxyadenosine in DNA + S-adenosyl-L-methionine = an N(6)-methyl-2'-deoxyadenosine in DNA + S-adenosyl-L-homocysteine + H(+)</text>
        <dbReference type="Rhea" id="RHEA:15197"/>
        <dbReference type="Rhea" id="RHEA-COMP:12418"/>
        <dbReference type="Rhea" id="RHEA-COMP:12419"/>
        <dbReference type="ChEBI" id="CHEBI:15378"/>
        <dbReference type="ChEBI" id="CHEBI:57856"/>
        <dbReference type="ChEBI" id="CHEBI:59789"/>
        <dbReference type="ChEBI" id="CHEBI:90615"/>
        <dbReference type="ChEBI" id="CHEBI:90616"/>
        <dbReference type="EC" id="2.1.1.72"/>
    </reaction>
</comment>
<dbReference type="RefSeq" id="WP_101261299.1">
    <property type="nucleotide sequence ID" value="NZ_MVDD01000006.1"/>
</dbReference>
<comment type="caution">
    <text evidence="8">The sequence shown here is derived from an EMBL/GenBank/DDBJ whole genome shotgun (WGS) entry which is preliminary data.</text>
</comment>
<proteinExistence type="inferred from homology"/>